<evidence type="ECO:0000256" key="1">
    <source>
        <dbReference type="SAM" id="MobiDB-lite"/>
    </source>
</evidence>
<sequence>MGVLGFLTCGACSSRRKRGHESFPDTITIPTPTHQQQEAAQQHQYQPHHHPYEIHGAAAGQNRRNTQQGDGRSSSNEGRRAPGERRPSNGQQRPRGNSRPQQYQQQQQQYPDPAQHQPRNRPPAHGRHDNRPVVRNIEPVAPEKVRQSGGSMNSSGNNRDSDITDKSREVATRVLQQFQSDPTLGRRRIPYSSFAMELLRIIQRMQNLL</sequence>
<reference evidence="2" key="1">
    <citation type="submission" date="2021-02" db="EMBL/GenBank/DDBJ databases">
        <authorList>
            <person name="Palmer J.M."/>
        </authorList>
    </citation>
    <scope>NUCLEOTIDE SEQUENCE</scope>
    <source>
        <strain evidence="2">SCRP23</strain>
    </source>
</reference>
<feature type="compositionally biased region" description="Low complexity" evidence="1">
    <location>
        <begin position="100"/>
        <end position="117"/>
    </location>
</feature>
<accession>A0A8T1VXQ4</accession>
<comment type="caution">
    <text evidence="2">The sequence shown here is derived from an EMBL/GenBank/DDBJ whole genome shotgun (WGS) entry which is preliminary data.</text>
</comment>
<organism evidence="2 3">
    <name type="scientific">Phytophthora boehmeriae</name>
    <dbReference type="NCBI Taxonomy" id="109152"/>
    <lineage>
        <taxon>Eukaryota</taxon>
        <taxon>Sar</taxon>
        <taxon>Stramenopiles</taxon>
        <taxon>Oomycota</taxon>
        <taxon>Peronosporomycetes</taxon>
        <taxon>Peronosporales</taxon>
        <taxon>Peronosporaceae</taxon>
        <taxon>Phytophthora</taxon>
    </lineage>
</organism>
<gene>
    <name evidence="2" type="ORF">PHYBOEH_008812</name>
</gene>
<evidence type="ECO:0000313" key="3">
    <source>
        <dbReference type="Proteomes" id="UP000693981"/>
    </source>
</evidence>
<keyword evidence="3" id="KW-1185">Reference proteome</keyword>
<feature type="compositionally biased region" description="Low complexity" evidence="1">
    <location>
        <begin position="148"/>
        <end position="158"/>
    </location>
</feature>
<protein>
    <submittedName>
        <fullName evidence="2">Uncharacterized protein</fullName>
    </submittedName>
</protein>
<evidence type="ECO:0000313" key="2">
    <source>
        <dbReference type="EMBL" id="KAG7385981.1"/>
    </source>
</evidence>
<dbReference type="EMBL" id="JAGDFL010000529">
    <property type="protein sequence ID" value="KAG7385981.1"/>
    <property type="molecule type" value="Genomic_DNA"/>
</dbReference>
<feature type="compositionally biased region" description="Basic and acidic residues" evidence="1">
    <location>
        <begin position="77"/>
        <end position="87"/>
    </location>
</feature>
<dbReference type="AlphaFoldDB" id="A0A8T1VXQ4"/>
<feature type="region of interest" description="Disordered" evidence="1">
    <location>
        <begin position="11"/>
        <end position="167"/>
    </location>
</feature>
<feature type="compositionally biased region" description="Low complexity" evidence="1">
    <location>
        <begin position="26"/>
        <end position="45"/>
    </location>
</feature>
<name>A0A8T1VXQ4_9STRA</name>
<proteinExistence type="predicted"/>
<dbReference type="OrthoDB" id="4062651at2759"/>
<feature type="compositionally biased region" description="Polar residues" evidence="1">
    <location>
        <begin position="62"/>
        <end position="76"/>
    </location>
</feature>
<feature type="compositionally biased region" description="Polar residues" evidence="1">
    <location>
        <begin position="88"/>
        <end position="99"/>
    </location>
</feature>
<dbReference type="Proteomes" id="UP000693981">
    <property type="component" value="Unassembled WGS sequence"/>
</dbReference>